<reference evidence="8" key="1">
    <citation type="submission" date="2022-01" db="EMBL/GenBank/DDBJ databases">
        <authorList>
            <person name="King R."/>
        </authorList>
    </citation>
    <scope>NUCLEOTIDE SEQUENCE</scope>
</reference>
<evidence type="ECO:0000256" key="1">
    <source>
        <dbReference type="ARBA" id="ARBA00005964"/>
    </source>
</evidence>
<keyword evidence="2" id="KW-0719">Serine esterase</keyword>
<dbReference type="EMBL" id="OU892278">
    <property type="protein sequence ID" value="CAG9764143.1"/>
    <property type="molecule type" value="Genomic_DNA"/>
</dbReference>
<dbReference type="PROSITE" id="PS00122">
    <property type="entry name" value="CARBOXYLESTERASE_B_1"/>
    <property type="match status" value="1"/>
</dbReference>
<evidence type="ECO:0000256" key="4">
    <source>
        <dbReference type="ARBA" id="ARBA00023157"/>
    </source>
</evidence>
<proteinExistence type="inferred from homology"/>
<evidence type="ECO:0000256" key="3">
    <source>
        <dbReference type="ARBA" id="ARBA00022801"/>
    </source>
</evidence>
<evidence type="ECO:0000256" key="2">
    <source>
        <dbReference type="ARBA" id="ARBA00022487"/>
    </source>
</evidence>
<dbReference type="PANTHER" id="PTHR43142">
    <property type="entry name" value="CARBOXYLIC ESTER HYDROLASE"/>
    <property type="match status" value="1"/>
</dbReference>
<dbReference type="Gene3D" id="3.40.50.1820">
    <property type="entry name" value="alpha/beta hydrolase"/>
    <property type="match status" value="1"/>
</dbReference>
<keyword evidence="5" id="KW-0325">Glycoprotein</keyword>
<dbReference type="InterPro" id="IPR019826">
    <property type="entry name" value="Carboxylesterase_B_AS"/>
</dbReference>
<protein>
    <recommendedName>
        <fullName evidence="6">Carboxylic ester hydrolase</fullName>
        <ecNumber evidence="6">3.1.1.-</ecNumber>
    </recommendedName>
</protein>
<gene>
    <name evidence="8" type="ORF">CEUTPL_LOCUS4788</name>
</gene>
<dbReference type="InterPro" id="IPR002018">
    <property type="entry name" value="CarbesteraseB"/>
</dbReference>
<feature type="domain" description="Carboxylesterase type B" evidence="7">
    <location>
        <begin position="27"/>
        <end position="554"/>
    </location>
</feature>
<evidence type="ECO:0000256" key="5">
    <source>
        <dbReference type="ARBA" id="ARBA00023180"/>
    </source>
</evidence>
<dbReference type="OrthoDB" id="19653at2759"/>
<keyword evidence="9" id="KW-1185">Reference proteome</keyword>
<keyword evidence="3 6" id="KW-0378">Hydrolase</keyword>
<name>A0A9N9QGP5_9CUCU</name>
<evidence type="ECO:0000259" key="7">
    <source>
        <dbReference type="Pfam" id="PF00135"/>
    </source>
</evidence>
<evidence type="ECO:0000313" key="8">
    <source>
        <dbReference type="EMBL" id="CAG9764143.1"/>
    </source>
</evidence>
<dbReference type="GO" id="GO:0052689">
    <property type="term" value="F:carboxylic ester hydrolase activity"/>
    <property type="evidence" value="ECO:0007669"/>
    <property type="project" value="UniProtKB-KW"/>
</dbReference>
<dbReference type="EC" id="3.1.1.-" evidence="6"/>
<comment type="similarity">
    <text evidence="1 6">Belongs to the type-B carboxylesterase/lipase family.</text>
</comment>
<accession>A0A9N9QGP5</accession>
<sequence>MRSKNVHNLFSIYCIILNINNLFAQKVTVTIPNGKLLGKTEITKTNHTFYSFSGVRYAQPPIGELRFKSPVPVEPWTDTYDATYEKNICYQAAGSATHLQNEDCLFLNIYTKEISDNLLPVMVFIHGGGFVIGFSGRTGNYGPDFFMEHDVVLVTLNYRLGPFGFSSTNDLVIPGNAGLKDQTLALKWIQQNIKYFGGDPSKVTIFGQSAGAGSVSYHLLSPKSSGLFRGAILESGSALSAWAYQPYQRDYTFKTANLINGNFTSNSSEDLLQFMLNASASDINAASRKIYNLERPGDKQLQHGFHYAPVYEPEHDDAFLTKSIFESMKNGEINKVPTIIGMNNEECIGQYNSKFKDVTDAFDNNQTLLLPINMHLQKPESKNAVIESIQNFYNISGNRTFREQLPGAIRYLTDQCFARSIIKQAELQSKFTDVYFYVMSYDGVMGNFAGKVEGTGSVTHNEELNYFYPRTIKSIGENTDLELFPESDRLTHYRLIKLWVNFATHLNPTPEVDELFQNLAWPKVDYSDETLEYLDINENLSVKTNPRWEMYTLWNELYKYAVPPYDGF</sequence>
<dbReference type="InterPro" id="IPR029058">
    <property type="entry name" value="AB_hydrolase_fold"/>
</dbReference>
<dbReference type="SUPFAM" id="SSF53474">
    <property type="entry name" value="alpha/beta-Hydrolases"/>
    <property type="match status" value="1"/>
</dbReference>
<dbReference type="Pfam" id="PF00135">
    <property type="entry name" value="COesterase"/>
    <property type="match status" value="1"/>
</dbReference>
<dbReference type="AlphaFoldDB" id="A0A9N9QGP5"/>
<organism evidence="8 9">
    <name type="scientific">Ceutorhynchus assimilis</name>
    <name type="common">cabbage seed weevil</name>
    <dbReference type="NCBI Taxonomy" id="467358"/>
    <lineage>
        <taxon>Eukaryota</taxon>
        <taxon>Metazoa</taxon>
        <taxon>Ecdysozoa</taxon>
        <taxon>Arthropoda</taxon>
        <taxon>Hexapoda</taxon>
        <taxon>Insecta</taxon>
        <taxon>Pterygota</taxon>
        <taxon>Neoptera</taxon>
        <taxon>Endopterygota</taxon>
        <taxon>Coleoptera</taxon>
        <taxon>Polyphaga</taxon>
        <taxon>Cucujiformia</taxon>
        <taxon>Curculionidae</taxon>
        <taxon>Ceutorhynchinae</taxon>
        <taxon>Ceutorhynchus</taxon>
    </lineage>
</organism>
<evidence type="ECO:0000313" key="9">
    <source>
        <dbReference type="Proteomes" id="UP001152799"/>
    </source>
</evidence>
<dbReference type="PANTHER" id="PTHR43142:SF1">
    <property type="entry name" value="CARBOXYLIC ESTER HYDROLASE"/>
    <property type="match status" value="1"/>
</dbReference>
<keyword evidence="4" id="KW-1015">Disulfide bond</keyword>
<dbReference type="Proteomes" id="UP001152799">
    <property type="component" value="Chromosome 2"/>
</dbReference>
<evidence type="ECO:0000256" key="6">
    <source>
        <dbReference type="RuleBase" id="RU361235"/>
    </source>
</evidence>